<reference evidence="3" key="1">
    <citation type="submission" date="2020-07" db="EMBL/GenBank/DDBJ databases">
        <title>Huge and variable diversity of episymbiotic CPR bacteria and DPANN archaea in groundwater ecosystems.</title>
        <authorList>
            <person name="He C.Y."/>
            <person name="Keren R."/>
            <person name="Whittaker M."/>
            <person name="Farag I.F."/>
            <person name="Doudna J."/>
            <person name="Cate J.H.D."/>
            <person name="Banfield J.F."/>
        </authorList>
    </citation>
    <scope>NUCLEOTIDE SEQUENCE</scope>
    <source>
        <strain evidence="3">NC_groundwater_1482_Ag_S-0.65um_47_24</strain>
    </source>
</reference>
<dbReference type="CDD" id="cd07423">
    <property type="entry name" value="MPP_Prp_like"/>
    <property type="match status" value="1"/>
</dbReference>
<comment type="caution">
    <text evidence="3">The sequence shown here is derived from an EMBL/GenBank/DDBJ whole genome shotgun (WGS) entry which is preliminary data.</text>
</comment>
<organism evidence="3 4">
    <name type="scientific">Tectimicrobiota bacterium</name>
    <dbReference type="NCBI Taxonomy" id="2528274"/>
    <lineage>
        <taxon>Bacteria</taxon>
        <taxon>Pseudomonadati</taxon>
        <taxon>Nitrospinota/Tectimicrobiota group</taxon>
        <taxon>Candidatus Tectimicrobiota</taxon>
    </lineage>
</organism>
<dbReference type="InterPro" id="IPR027417">
    <property type="entry name" value="P-loop_NTPase"/>
</dbReference>
<dbReference type="GO" id="GO:0016791">
    <property type="term" value="F:phosphatase activity"/>
    <property type="evidence" value="ECO:0007669"/>
    <property type="project" value="TreeGrafter"/>
</dbReference>
<dbReference type="Pfam" id="PF16542">
    <property type="entry name" value="PNKP_ligase"/>
    <property type="match status" value="1"/>
</dbReference>
<dbReference type="InterPro" id="IPR029052">
    <property type="entry name" value="Metallo-depent_PP-like"/>
</dbReference>
<dbReference type="InterPro" id="IPR041780">
    <property type="entry name" value="MPP_PrpE-like"/>
</dbReference>
<dbReference type="Gene3D" id="3.40.50.300">
    <property type="entry name" value="P-loop containing nucleotide triphosphate hydrolases"/>
    <property type="match status" value="1"/>
</dbReference>
<evidence type="ECO:0000313" key="3">
    <source>
        <dbReference type="EMBL" id="MBI4596505.1"/>
    </source>
</evidence>
<dbReference type="GO" id="GO:0005737">
    <property type="term" value="C:cytoplasm"/>
    <property type="evidence" value="ECO:0007669"/>
    <property type="project" value="TreeGrafter"/>
</dbReference>
<name>A0A933LQU0_UNCTE</name>
<dbReference type="AlphaFoldDB" id="A0A933LQU0"/>
<dbReference type="InterPro" id="IPR006186">
    <property type="entry name" value="Ser/Thr-sp_prot-phosphatase"/>
</dbReference>
<dbReference type="PANTHER" id="PTHR42850">
    <property type="entry name" value="METALLOPHOSPHOESTERASE"/>
    <property type="match status" value="1"/>
</dbReference>
<dbReference type="SUPFAM" id="SSF56300">
    <property type="entry name" value="Metallo-dependent phosphatases"/>
    <property type="match status" value="1"/>
</dbReference>
<proteinExistence type="predicted"/>
<dbReference type="SUPFAM" id="SSF52540">
    <property type="entry name" value="P-loop containing nucleoside triphosphate hydrolases"/>
    <property type="match status" value="1"/>
</dbReference>
<evidence type="ECO:0000259" key="1">
    <source>
        <dbReference type="Pfam" id="PF00149"/>
    </source>
</evidence>
<dbReference type="PRINTS" id="PR00114">
    <property type="entry name" value="STPHPHTASE"/>
</dbReference>
<dbReference type="InterPro" id="IPR004843">
    <property type="entry name" value="Calcineurin-like_PHP"/>
</dbReference>
<protein>
    <submittedName>
        <fullName evidence="3">AAA family ATPase</fullName>
    </submittedName>
</protein>
<accession>A0A933LQU0</accession>
<evidence type="ECO:0000259" key="2">
    <source>
        <dbReference type="Pfam" id="PF16542"/>
    </source>
</evidence>
<feature type="domain" description="Polynucleotide kinase-phosphatase ligase" evidence="2">
    <location>
        <begin position="447"/>
        <end position="618"/>
    </location>
</feature>
<dbReference type="PANTHER" id="PTHR42850:SF7">
    <property type="entry name" value="BIS(5'-NUCLEOSYL)-TETRAPHOSPHATASE PRPE [ASYMMETRICAL]"/>
    <property type="match status" value="1"/>
</dbReference>
<gene>
    <name evidence="3" type="ORF">HY730_09050</name>
</gene>
<dbReference type="Gene3D" id="3.60.21.10">
    <property type="match status" value="1"/>
</dbReference>
<dbReference type="Pfam" id="PF00149">
    <property type="entry name" value="Metallophos"/>
    <property type="match status" value="1"/>
</dbReference>
<dbReference type="EMBL" id="JACQWF010000396">
    <property type="protein sequence ID" value="MBI4596505.1"/>
    <property type="molecule type" value="Genomic_DNA"/>
</dbReference>
<dbReference type="Proteomes" id="UP000772181">
    <property type="component" value="Unassembled WGS sequence"/>
</dbReference>
<dbReference type="Gene3D" id="3.30.470.30">
    <property type="entry name" value="DNA ligase/mRNA capping enzyme"/>
    <property type="match status" value="1"/>
</dbReference>
<feature type="domain" description="Calcineurin-like phosphoesterase" evidence="1">
    <location>
        <begin position="183"/>
        <end position="385"/>
    </location>
</feature>
<dbReference type="SUPFAM" id="SSF56091">
    <property type="entry name" value="DNA ligase/mRNA capping enzyme, catalytic domain"/>
    <property type="match status" value="1"/>
</dbReference>
<dbReference type="Pfam" id="PF13671">
    <property type="entry name" value="AAA_33"/>
    <property type="match status" value="1"/>
</dbReference>
<evidence type="ECO:0000313" key="4">
    <source>
        <dbReference type="Proteomes" id="UP000772181"/>
    </source>
</evidence>
<dbReference type="InterPro" id="IPR050126">
    <property type="entry name" value="Ap4A_hydrolase"/>
</dbReference>
<dbReference type="InterPro" id="IPR032380">
    <property type="entry name" value="PNKP_ligase_dom"/>
</dbReference>
<sequence>MSNEDLNKQIPLSKLIGASGSGKSTFARKYFLSTEILSSDHCRALVSDDENNLEVTAEAFEVLDFIAGKRLAGGKLTVIDATNVQAEARKPLVKLARQYHCLPVAIVFDLPESVCIARNKERKDRNFGSRVILQHTGQLRRSIKNLKREGFRHIFILNSTEEVDGVTIIREALWNDKTACHGPFDIIGDVHGCFDELVELLETLGYQVVKNNVQGPVDGPVYAHPQGRVAVFLGDIVDRGPRIADTLKLIYNMCAHRSAFCVPGNHDMKLLRKLQGRDVQVNFGLAESLSQIEQLPDSVRGKFSRIIAEFLDGLVSHYVLVDKKLVVAHAGLKAEMQGRGSAKVREFCLYGETTGETDEFGLPERYNWAAGYRGQSMVIYGHTPIPKPEWLNNTLNIDTGCVFGGKLTAFRYPEKELISVPAKLVYCEPVSPRKKEEPEVSALSTQQKYDDLKLAPFHLLTTKGQLYVNRNHEWHMESLTKICRMDEGLLLATPYKIVDVTNPESTIDGIQWWEESTGQGAEGMVIKPYDFISNGKRGLVQPALKCRGREYLRIIYGPEYTLEDNLKRLRSRELKAKRSLALREFALGIEAMERFVRKEPLRKIHECVFGILALESEPVDPRL</sequence>